<organism evidence="1 2">
    <name type="scientific">Clostridium omnivorum</name>
    <dbReference type="NCBI Taxonomy" id="1604902"/>
    <lineage>
        <taxon>Bacteria</taxon>
        <taxon>Bacillati</taxon>
        <taxon>Bacillota</taxon>
        <taxon>Clostridia</taxon>
        <taxon>Eubacteriales</taxon>
        <taxon>Clostridiaceae</taxon>
        <taxon>Clostridium</taxon>
    </lineage>
</organism>
<reference evidence="1 2" key="1">
    <citation type="journal article" date="2024" name="Int. J. Syst. Evol. Microbiol.">
        <title>Clostridium omnivorum sp. nov., isolated from anoxic soil under the treatment of reductive soil disinfestation.</title>
        <authorList>
            <person name="Ueki A."/>
            <person name="Tonouchi A."/>
            <person name="Kaku N."/>
            <person name="Honma S."/>
            <person name="Ueki K."/>
        </authorList>
    </citation>
    <scope>NUCLEOTIDE SEQUENCE [LARGE SCALE GENOMIC DNA]</scope>
    <source>
        <strain evidence="1 2">E14</strain>
    </source>
</reference>
<accession>A0ABQ5N532</accession>
<dbReference type="Proteomes" id="UP001208567">
    <property type="component" value="Unassembled WGS sequence"/>
</dbReference>
<name>A0ABQ5N532_9CLOT</name>
<dbReference type="Pfam" id="PF08761">
    <property type="entry name" value="dUTPase_2"/>
    <property type="match status" value="1"/>
</dbReference>
<evidence type="ECO:0000313" key="2">
    <source>
        <dbReference type="Proteomes" id="UP001208567"/>
    </source>
</evidence>
<gene>
    <name evidence="1" type="ORF">bsdE14_17480</name>
</gene>
<evidence type="ECO:0008006" key="3">
    <source>
        <dbReference type="Google" id="ProtNLM"/>
    </source>
</evidence>
<dbReference type="InterPro" id="IPR014871">
    <property type="entry name" value="dUTPase/dCTP_pyrophosphatase"/>
</dbReference>
<dbReference type="SUPFAM" id="SSF101386">
    <property type="entry name" value="all-alpha NTP pyrophosphatases"/>
    <property type="match status" value="1"/>
</dbReference>
<dbReference type="RefSeq" id="WP_264849600.1">
    <property type="nucleotide sequence ID" value="NZ_BRXR01000001.1"/>
</dbReference>
<dbReference type="PIRSF" id="PIRSF030140">
    <property type="entry name" value="UCP030140"/>
    <property type="match status" value="1"/>
</dbReference>
<comment type="caution">
    <text evidence="1">The sequence shown here is derived from an EMBL/GenBank/DDBJ whole genome shotgun (WGS) entry which is preliminary data.</text>
</comment>
<keyword evidence="2" id="KW-1185">Reference proteome</keyword>
<dbReference type="Gene3D" id="1.10.4010.10">
    <property type="entry name" value="Type II deoxyuridine triphosphatase"/>
    <property type="match status" value="1"/>
</dbReference>
<sequence length="151" mass="17582">MNLEKILQFQQELDNKIESKNHLEGKSLLTKKLLSFQVKVGELATETQCFKYWLTKKSLDRQAILNKYMECTQFLLAVGLDKGFTQNKVNLKSVEYDLIEQFANLYIDINDFMVCSSKDNYISLLEDFLSLSPSLGLTEKEIEEGYRDIYL</sequence>
<dbReference type="CDD" id="cd11527">
    <property type="entry name" value="NTP-PPase_dUTPase"/>
    <property type="match status" value="1"/>
</dbReference>
<evidence type="ECO:0000313" key="1">
    <source>
        <dbReference type="EMBL" id="GLC30338.1"/>
    </source>
</evidence>
<dbReference type="EMBL" id="BRXR01000001">
    <property type="protein sequence ID" value="GLC30338.1"/>
    <property type="molecule type" value="Genomic_DNA"/>
</dbReference>
<dbReference type="InterPro" id="IPR016947">
    <property type="entry name" value="UCP030140"/>
</dbReference>
<proteinExistence type="predicted"/>
<protein>
    <recommendedName>
        <fullName evidence="3">dUTPase</fullName>
    </recommendedName>
</protein>